<dbReference type="EMBL" id="JACCQK010000512">
    <property type="protein sequence ID" value="MBG0779954.1"/>
    <property type="molecule type" value="Genomic_DNA"/>
</dbReference>
<feature type="non-terminal residue" evidence="2">
    <location>
        <position position="1"/>
    </location>
</feature>
<dbReference type="InterPro" id="IPR031717">
    <property type="entry name" value="ODO-1/KGD_C"/>
</dbReference>
<name>A0A931CYY3_9BACT</name>
<gene>
    <name evidence="2" type="ORF">H0S81_08515</name>
</gene>
<dbReference type="AlphaFoldDB" id="A0A931CYY3"/>
<reference evidence="2" key="1">
    <citation type="submission" date="2020-07" db="EMBL/GenBank/DDBJ databases">
        <title>Severe corrosion of carbon steel in oil field produced water can be linked to methanogenic archaea containing a special type of NiFe hydrogenase.</title>
        <authorList>
            <person name="Lahme S."/>
            <person name="Mand J."/>
            <person name="Longwell J."/>
            <person name="Smith R."/>
            <person name="Enning D."/>
        </authorList>
    </citation>
    <scope>NUCLEOTIDE SEQUENCE</scope>
    <source>
        <strain evidence="2">MIC098Bin6</strain>
    </source>
</reference>
<comment type="caution">
    <text evidence="2">The sequence shown here is derived from an EMBL/GenBank/DDBJ whole genome shotgun (WGS) entry which is preliminary data.</text>
</comment>
<accession>A0A931CYY3</accession>
<sequence>RSEPANMGGAEFIRPRLEKMVGDSVHCVTRPAQASPATGFSGVYKQEQAAIIKKALTL</sequence>
<feature type="domain" description="2-oxoglutarate dehydrogenase E1 component/KDG C-terminal" evidence="1">
    <location>
        <begin position="3"/>
        <end position="56"/>
    </location>
</feature>
<dbReference type="Proteomes" id="UP000706172">
    <property type="component" value="Unassembled WGS sequence"/>
</dbReference>
<proteinExistence type="predicted"/>
<evidence type="ECO:0000313" key="2">
    <source>
        <dbReference type="EMBL" id="MBG0779954.1"/>
    </source>
</evidence>
<dbReference type="Pfam" id="PF16870">
    <property type="entry name" value="OxoGdeHyase_C"/>
    <property type="match status" value="1"/>
</dbReference>
<evidence type="ECO:0000259" key="1">
    <source>
        <dbReference type="Pfam" id="PF16870"/>
    </source>
</evidence>
<evidence type="ECO:0000313" key="3">
    <source>
        <dbReference type="Proteomes" id="UP000706172"/>
    </source>
</evidence>
<protein>
    <recommendedName>
        <fullName evidence="1">2-oxoglutarate dehydrogenase E1 component/KDG C-terminal domain-containing protein</fullName>
    </recommendedName>
</protein>
<dbReference type="Gene3D" id="3.40.50.11610">
    <property type="entry name" value="Multifunctional 2-oxoglutarate metabolism enzyme, C-terminal domain"/>
    <property type="match status" value="1"/>
</dbReference>
<dbReference type="InterPro" id="IPR042179">
    <property type="entry name" value="KGD_C_sf"/>
</dbReference>
<organism evidence="2 3">
    <name type="scientific">Desulfotignum balticum</name>
    <dbReference type="NCBI Taxonomy" id="115781"/>
    <lineage>
        <taxon>Bacteria</taxon>
        <taxon>Pseudomonadati</taxon>
        <taxon>Thermodesulfobacteriota</taxon>
        <taxon>Desulfobacteria</taxon>
        <taxon>Desulfobacterales</taxon>
        <taxon>Desulfobacteraceae</taxon>
        <taxon>Desulfotignum</taxon>
    </lineage>
</organism>